<comment type="caution">
    <text evidence="1">The sequence shown here is derived from an EMBL/GenBank/DDBJ whole genome shotgun (WGS) entry which is preliminary data.</text>
</comment>
<dbReference type="AlphaFoldDB" id="A0A931IXZ9"/>
<dbReference type="RefSeq" id="WP_198100278.1">
    <property type="nucleotide sequence ID" value="NZ_JAEDAL010000002.1"/>
</dbReference>
<protein>
    <recommendedName>
        <fullName evidence="3">DUF4214 domain-containing protein</fullName>
    </recommendedName>
</protein>
<keyword evidence="2" id="KW-1185">Reference proteome</keyword>
<dbReference type="EMBL" id="JAEDAL010000002">
    <property type="protein sequence ID" value="MBH9552688.1"/>
    <property type="molecule type" value="Genomic_DNA"/>
</dbReference>
<evidence type="ECO:0008006" key="3">
    <source>
        <dbReference type="Google" id="ProtNLM"/>
    </source>
</evidence>
<evidence type="ECO:0000313" key="1">
    <source>
        <dbReference type="EMBL" id="MBH9552688.1"/>
    </source>
</evidence>
<accession>A0A931IXZ9</accession>
<reference evidence="1" key="1">
    <citation type="submission" date="2020-12" db="EMBL/GenBank/DDBJ databases">
        <title>The genome sequence of Inhella sp. 4Y17.</title>
        <authorList>
            <person name="Liu Y."/>
        </authorList>
    </citation>
    <scope>NUCLEOTIDE SEQUENCE</scope>
    <source>
        <strain evidence="1">4Y10</strain>
    </source>
</reference>
<proteinExistence type="predicted"/>
<name>A0A931IXZ9_9BURK</name>
<dbReference type="SUPFAM" id="SSF51120">
    <property type="entry name" value="beta-Roll"/>
    <property type="match status" value="1"/>
</dbReference>
<evidence type="ECO:0000313" key="2">
    <source>
        <dbReference type="Proteomes" id="UP000620139"/>
    </source>
</evidence>
<sequence length="298" mass="31300">MATYRGTSRDDTWTIVENGRYTIDGLAGTDTVSFGIQPRSYFIITRNLDGSIQVDTVSGASGGGMQATLYNVEVLKFANGADAVRVSDLFPTGWLTGSAGNDAFTAASGVQSIDGLEGVDSVSFGNTRGNFLLAHGATDWTVTATAGTSTTSLKNIERLHFTDQRWALDLDGNAGVVAKILGAVFGAASVGYKDFVRIGLDIIDGMTGDLVTRYTNLVQIALEFKLGPAATNTDVVALLWTNVVGRPPTAEESSVFVNLLDSGSLTRANLGILASDHTLNLAQIDFVGLQLNGLAYSG</sequence>
<dbReference type="InterPro" id="IPR011049">
    <property type="entry name" value="Serralysin-like_metalloprot_C"/>
</dbReference>
<dbReference type="Proteomes" id="UP000620139">
    <property type="component" value="Unassembled WGS sequence"/>
</dbReference>
<organism evidence="1 2">
    <name type="scientific">Inhella gelatinilytica</name>
    <dbReference type="NCBI Taxonomy" id="2795030"/>
    <lineage>
        <taxon>Bacteria</taxon>
        <taxon>Pseudomonadati</taxon>
        <taxon>Pseudomonadota</taxon>
        <taxon>Betaproteobacteria</taxon>
        <taxon>Burkholderiales</taxon>
        <taxon>Sphaerotilaceae</taxon>
        <taxon>Inhella</taxon>
    </lineage>
</organism>
<gene>
    <name evidence="1" type="ORF">I7X43_07460</name>
</gene>